<feature type="transmembrane region" description="Helical" evidence="6">
    <location>
        <begin position="111"/>
        <end position="137"/>
    </location>
</feature>
<comment type="caution">
    <text evidence="7">The sequence shown here is derived from an EMBL/GenBank/DDBJ whole genome shotgun (WGS) entry which is preliminary data.</text>
</comment>
<feature type="transmembrane region" description="Helical" evidence="6">
    <location>
        <begin position="73"/>
        <end position="91"/>
    </location>
</feature>
<evidence type="ECO:0000256" key="5">
    <source>
        <dbReference type="ARBA" id="ARBA00023136"/>
    </source>
</evidence>
<evidence type="ECO:0000256" key="4">
    <source>
        <dbReference type="ARBA" id="ARBA00022989"/>
    </source>
</evidence>
<evidence type="ECO:0008006" key="9">
    <source>
        <dbReference type="Google" id="ProtNLM"/>
    </source>
</evidence>
<keyword evidence="8" id="KW-1185">Reference proteome</keyword>
<sequence>MFSSFMITFREGLEAFLIVGIILAYLVQTRRTELNKYVYSGTGLAIVGSLIAAVVFNLLAIQFEGRNEELFEGLVMLIAAVILTSMIIWMARENNNISSTIKEQVEGKKAYGLFALAFLSVLREGIETVLFLGAAAMNTETNAVLYGGVAGLSVSIVVAYLVFRYSSHTDLNNFFKITSIFLILFAAGLAAHGVHELQEAGVVPIIVEHVWDINHVIDERGTFGSIMKSLLGYNGNPSLIEVLTYVGYYIAVGIGLRVPGRREKVAITA</sequence>
<evidence type="ECO:0000313" key="8">
    <source>
        <dbReference type="Proteomes" id="UP000029859"/>
    </source>
</evidence>
<dbReference type="EMBL" id="JRHO01000002">
    <property type="protein sequence ID" value="KGK99718.1"/>
    <property type="molecule type" value="Genomic_DNA"/>
</dbReference>
<evidence type="ECO:0000313" key="7">
    <source>
        <dbReference type="EMBL" id="KGK99718.1"/>
    </source>
</evidence>
<feature type="transmembrane region" description="Helical" evidence="6">
    <location>
        <begin position="6"/>
        <end position="26"/>
    </location>
</feature>
<dbReference type="Proteomes" id="UP000029859">
    <property type="component" value="Unassembled WGS sequence"/>
</dbReference>
<feature type="transmembrane region" description="Helical" evidence="6">
    <location>
        <begin position="174"/>
        <end position="194"/>
    </location>
</feature>
<dbReference type="GO" id="GO:0033573">
    <property type="term" value="C:high-affinity iron permease complex"/>
    <property type="evidence" value="ECO:0007669"/>
    <property type="project" value="InterPro"/>
</dbReference>
<keyword evidence="3 6" id="KW-0812">Transmembrane</keyword>
<name>A0A099T6F1_METMT</name>
<dbReference type="InterPro" id="IPR004923">
    <property type="entry name" value="FTR1/Fip1/EfeU"/>
</dbReference>
<evidence type="ECO:0000256" key="2">
    <source>
        <dbReference type="ARBA" id="ARBA00008333"/>
    </source>
</evidence>
<dbReference type="PANTHER" id="PTHR31632">
    <property type="entry name" value="IRON TRANSPORTER FTH1"/>
    <property type="match status" value="1"/>
</dbReference>
<feature type="transmembrane region" description="Helical" evidence="6">
    <location>
        <begin position="238"/>
        <end position="256"/>
    </location>
</feature>
<evidence type="ECO:0000256" key="1">
    <source>
        <dbReference type="ARBA" id="ARBA00004141"/>
    </source>
</evidence>
<accession>A0A099T6F1</accession>
<dbReference type="Pfam" id="PF03239">
    <property type="entry name" value="FTR1"/>
    <property type="match status" value="1"/>
</dbReference>
<dbReference type="AlphaFoldDB" id="A0A099T6F1"/>
<gene>
    <name evidence="7" type="ORF">LI82_00400</name>
</gene>
<keyword evidence="4 6" id="KW-1133">Transmembrane helix</keyword>
<organism evidence="7 8">
    <name type="scientific">Methanococcoides methylutens</name>
    <dbReference type="NCBI Taxonomy" id="2226"/>
    <lineage>
        <taxon>Archaea</taxon>
        <taxon>Methanobacteriati</taxon>
        <taxon>Methanobacteriota</taxon>
        <taxon>Stenosarchaea group</taxon>
        <taxon>Methanomicrobia</taxon>
        <taxon>Methanosarcinales</taxon>
        <taxon>Methanosarcinaceae</taxon>
        <taxon>Methanococcoides</taxon>
    </lineage>
</organism>
<feature type="transmembrane region" description="Helical" evidence="6">
    <location>
        <begin position="143"/>
        <end position="162"/>
    </location>
</feature>
<keyword evidence="5 6" id="KW-0472">Membrane</keyword>
<dbReference type="PANTHER" id="PTHR31632:SF2">
    <property type="entry name" value="PLASMA MEMBRANE IRON PERMEASE"/>
    <property type="match status" value="1"/>
</dbReference>
<evidence type="ECO:0000256" key="3">
    <source>
        <dbReference type="ARBA" id="ARBA00022692"/>
    </source>
</evidence>
<comment type="subcellular location">
    <subcellularLocation>
        <location evidence="1">Membrane</location>
        <topology evidence="1">Multi-pass membrane protein</topology>
    </subcellularLocation>
</comment>
<evidence type="ECO:0000256" key="6">
    <source>
        <dbReference type="SAM" id="Phobius"/>
    </source>
</evidence>
<dbReference type="GO" id="GO:0015093">
    <property type="term" value="F:ferrous iron transmembrane transporter activity"/>
    <property type="evidence" value="ECO:0007669"/>
    <property type="project" value="TreeGrafter"/>
</dbReference>
<feature type="transmembrane region" description="Helical" evidence="6">
    <location>
        <begin position="38"/>
        <end position="61"/>
    </location>
</feature>
<reference evidence="7 8" key="1">
    <citation type="submission" date="2014-09" db="EMBL/GenBank/DDBJ databases">
        <title>Draft genome sequence of an obligately methylotrophic methanogen, Methanococcoides methylutens, isolated from marine sediment.</title>
        <authorList>
            <person name="Guan Y."/>
            <person name="Ngugi D.K."/>
            <person name="Blom J."/>
            <person name="Ali S."/>
            <person name="Ferry J.G."/>
            <person name="Stingl U."/>
        </authorList>
    </citation>
    <scope>NUCLEOTIDE SEQUENCE [LARGE SCALE GENOMIC DNA]</scope>
    <source>
        <strain evidence="7 8">DSM 2657</strain>
    </source>
</reference>
<proteinExistence type="inferred from homology"/>
<comment type="similarity">
    <text evidence="2">Belongs to the oxidase-dependent Fe transporter (OFeT) (TC 9.A.10.1) family.</text>
</comment>
<protein>
    <recommendedName>
        <fullName evidence="9">High-affinity iron transporter</fullName>
    </recommendedName>
</protein>